<dbReference type="Proteomes" id="UP000263654">
    <property type="component" value="Segment"/>
</dbReference>
<proteinExistence type="predicted"/>
<sequence>MKKCRRCGAEFTPTKHRVAQRFCSARCATNESAEKWTREREIRKKIGTRREDDLGLPPIVSTPTRRMPECLGDPGCTAPVVTDGLCRRHYAKENADV</sequence>
<evidence type="ECO:0000313" key="2">
    <source>
        <dbReference type="Proteomes" id="UP000263654"/>
    </source>
</evidence>
<evidence type="ECO:0000313" key="1">
    <source>
        <dbReference type="EMBL" id="AXQ61390.1"/>
    </source>
</evidence>
<dbReference type="KEGG" id="vg:65115716"/>
<dbReference type="GeneID" id="65115716"/>
<reference evidence="1 2" key="1">
    <citation type="submission" date="2018-07" db="EMBL/GenBank/DDBJ databases">
        <authorList>
            <person name="Burke E.M."/>
            <person name="Good S."/>
            <person name="Jeffords E.T."/>
            <person name="Pearson M."/>
            <person name="Sohlstrom A."/>
            <person name="Westholm D.E."/>
            <person name="Butela K.A."/>
            <person name="Garlena R.A."/>
            <person name="Russell D.A."/>
            <person name="Pope W.H."/>
            <person name="Jacobs-Sera D."/>
            <person name="Hatfull G.F."/>
        </authorList>
    </citation>
    <scope>NUCLEOTIDE SEQUENCE [LARGE SCALE GENOMIC DNA]</scope>
</reference>
<dbReference type="RefSeq" id="YP_010098048.1">
    <property type="nucleotide sequence ID" value="NC_055763.1"/>
</dbReference>
<gene>
    <name evidence="1" type="primary">71</name>
    <name evidence="1" type="ORF">SEA_MARIETTA_71</name>
</gene>
<name>A0A385DPM8_9CAUD</name>
<accession>A0A385DPM8</accession>
<protein>
    <submittedName>
        <fullName evidence="1">Uncharacterized protein</fullName>
    </submittedName>
</protein>
<organism evidence="1 2">
    <name type="scientific">Gordonia phage Marietta</name>
    <dbReference type="NCBI Taxonomy" id="2301558"/>
    <lineage>
        <taxon>Viruses</taxon>
        <taxon>Duplodnaviria</taxon>
        <taxon>Heunggongvirae</taxon>
        <taxon>Uroviricota</taxon>
        <taxon>Caudoviricetes</taxon>
        <taxon>Zierdtviridae</taxon>
        <taxon>Emilbogenvirinae</taxon>
        <taxon>Sukkupivirus</taxon>
        <taxon>Sukkupivirus marietta</taxon>
    </lineage>
</organism>
<keyword evidence="2" id="KW-1185">Reference proteome</keyword>
<dbReference type="EMBL" id="MH669007">
    <property type="protein sequence ID" value="AXQ61390.1"/>
    <property type="molecule type" value="Genomic_DNA"/>
</dbReference>